<gene>
    <name evidence="1" type="ORF">PSA01_40970</name>
</gene>
<evidence type="ECO:0000313" key="2">
    <source>
        <dbReference type="Proteomes" id="UP000320693"/>
    </source>
</evidence>
<name>A0ABQ0S2C3_9PSEU</name>
<evidence type="ECO:0000313" key="1">
    <source>
        <dbReference type="EMBL" id="GEC27068.1"/>
    </source>
</evidence>
<protein>
    <submittedName>
        <fullName evidence="1">Uncharacterized protein</fullName>
    </submittedName>
</protein>
<keyword evidence="2" id="KW-1185">Reference proteome</keyword>
<accession>A0ABQ0S2C3</accession>
<comment type="caution">
    <text evidence="1">The sequence shown here is derived from an EMBL/GenBank/DDBJ whole genome shotgun (WGS) entry which is preliminary data.</text>
</comment>
<reference evidence="1 2" key="1">
    <citation type="submission" date="2019-06" db="EMBL/GenBank/DDBJ databases">
        <title>Whole genome shotgun sequence of Pseudonocardia saturnea NBRC 14499.</title>
        <authorList>
            <person name="Hosoyama A."/>
            <person name="Uohara A."/>
            <person name="Ohji S."/>
            <person name="Ichikawa N."/>
        </authorList>
    </citation>
    <scope>NUCLEOTIDE SEQUENCE [LARGE SCALE GENOMIC DNA]</scope>
    <source>
        <strain evidence="1 2">NBRC 14499</strain>
    </source>
</reference>
<dbReference type="Proteomes" id="UP000320693">
    <property type="component" value="Unassembled WGS sequence"/>
</dbReference>
<proteinExistence type="predicted"/>
<sequence>MTSADDPYATLEAVDRALSYSPRIRPYVWELRPEDLGVHEIGHFGLFHSRFRSSFWPATVDWLCHGTLPGNGREEPVPAGPWP</sequence>
<dbReference type="EMBL" id="BJNH01000047">
    <property type="protein sequence ID" value="GEC27068.1"/>
    <property type="molecule type" value="Genomic_DNA"/>
</dbReference>
<organism evidence="1 2">
    <name type="scientific">Pseudonocardia saturnea</name>
    <dbReference type="NCBI Taxonomy" id="33909"/>
    <lineage>
        <taxon>Bacteria</taxon>
        <taxon>Bacillati</taxon>
        <taxon>Actinomycetota</taxon>
        <taxon>Actinomycetes</taxon>
        <taxon>Pseudonocardiales</taxon>
        <taxon>Pseudonocardiaceae</taxon>
        <taxon>Pseudonocardia</taxon>
    </lineage>
</organism>